<name>A0A9X3ILF5_9HYPH</name>
<protein>
    <recommendedName>
        <fullName evidence="3">Phage tail assembly chaperone</fullName>
    </recommendedName>
</protein>
<accession>A0A9X3ILF5</accession>
<sequence>MKLANLKIDSARLEHGDWVGDIPGLGDIRLRVRGLGNDDYRRRQSELSAALPRHLRKEPAEQDKILNTLIVETLLEGWEKVEADDGKPLAFTRENVLAILSDPDMRAFSDGVIWAAGAVSERRKSDLDDDAGN</sequence>
<evidence type="ECO:0000313" key="2">
    <source>
        <dbReference type="Proteomes" id="UP001144805"/>
    </source>
</evidence>
<comment type="caution">
    <text evidence="1">The sequence shown here is derived from an EMBL/GenBank/DDBJ whole genome shotgun (WGS) entry which is preliminary data.</text>
</comment>
<proteinExistence type="predicted"/>
<reference evidence="1" key="1">
    <citation type="submission" date="2022-11" db="EMBL/GenBank/DDBJ databases">
        <title>Biodiversity and phylogenetic relationships of bacteria.</title>
        <authorList>
            <person name="Machado R.A.R."/>
            <person name="Bhat A."/>
            <person name="Loulou A."/>
            <person name="Kallel S."/>
        </authorList>
    </citation>
    <scope>NUCLEOTIDE SEQUENCE</scope>
    <source>
        <strain evidence="1">K-TC2</strain>
    </source>
</reference>
<dbReference type="RefSeq" id="WP_266339578.1">
    <property type="nucleotide sequence ID" value="NZ_JAPKNK010000006.1"/>
</dbReference>
<gene>
    <name evidence="1" type="ORF">OSH07_15525</name>
</gene>
<dbReference type="EMBL" id="JAPKNK010000006">
    <property type="protein sequence ID" value="MCX5570619.1"/>
    <property type="molecule type" value="Genomic_DNA"/>
</dbReference>
<dbReference type="Proteomes" id="UP001144805">
    <property type="component" value="Unassembled WGS sequence"/>
</dbReference>
<evidence type="ECO:0000313" key="1">
    <source>
        <dbReference type="EMBL" id="MCX5570619.1"/>
    </source>
</evidence>
<keyword evidence="2" id="KW-1185">Reference proteome</keyword>
<dbReference type="AlphaFoldDB" id="A0A9X3ILF5"/>
<evidence type="ECO:0008006" key="3">
    <source>
        <dbReference type="Google" id="ProtNLM"/>
    </source>
</evidence>
<organism evidence="1 2">
    <name type="scientific">Kaistia nematophila</name>
    <dbReference type="NCBI Taxonomy" id="2994654"/>
    <lineage>
        <taxon>Bacteria</taxon>
        <taxon>Pseudomonadati</taxon>
        <taxon>Pseudomonadota</taxon>
        <taxon>Alphaproteobacteria</taxon>
        <taxon>Hyphomicrobiales</taxon>
        <taxon>Kaistiaceae</taxon>
        <taxon>Kaistia</taxon>
    </lineage>
</organism>